<keyword evidence="2" id="KW-1133">Transmembrane helix</keyword>
<dbReference type="AlphaFoldDB" id="A0A136KGY3"/>
<dbReference type="EMBL" id="JYPD01000022">
    <property type="protein sequence ID" value="KXK08680.1"/>
    <property type="molecule type" value="Genomic_DNA"/>
</dbReference>
<sequence length="259" mass="29104">MAKSEQENKQNQQESSEDSKRKVKQSNERLHPLKYNILNNPFFKYSEEKNTIQSLKKLLNLEIMLTLIAIAMMVLLVGLIVRLPSLPSGEAVAVVTPTTDVIATLEPTQQGTIIVDGKEIKDNRDLADSDNGSDQGSSVETQLYANTDLGFTVRYPVTWKLEEPVVDGVKTTKIFDPAAKQETYITFTNQRPDGSAFESTGTEIKRDLFTVSSVYRSTGYVRFGRTNWASITVDPNKFYIVFAGEVEKDIIPIMLTFNY</sequence>
<organism evidence="3 4">
    <name type="scientific">candidate division WS6 bacterium OLB21</name>
    <dbReference type="NCBI Taxonomy" id="1617427"/>
    <lineage>
        <taxon>Bacteria</taxon>
        <taxon>Candidatus Dojkabacteria</taxon>
    </lineage>
</organism>
<name>A0A136KGY3_9BACT</name>
<keyword evidence="2" id="KW-0812">Transmembrane</keyword>
<accession>A0A136KGY3</accession>
<evidence type="ECO:0000313" key="3">
    <source>
        <dbReference type="EMBL" id="KXK08680.1"/>
    </source>
</evidence>
<feature type="compositionally biased region" description="Basic and acidic residues" evidence="1">
    <location>
        <begin position="17"/>
        <end position="26"/>
    </location>
</feature>
<gene>
    <name evidence="3" type="ORF">UZ20_WS6002000684</name>
</gene>
<feature type="region of interest" description="Disordered" evidence="1">
    <location>
        <begin position="1"/>
        <end position="26"/>
    </location>
</feature>
<evidence type="ECO:0000256" key="2">
    <source>
        <dbReference type="SAM" id="Phobius"/>
    </source>
</evidence>
<comment type="caution">
    <text evidence="3">The sequence shown here is derived from an EMBL/GenBank/DDBJ whole genome shotgun (WGS) entry which is preliminary data.</text>
</comment>
<protein>
    <submittedName>
        <fullName evidence="3">Uncharacterized protein</fullName>
    </submittedName>
</protein>
<proteinExistence type="predicted"/>
<dbReference type="Proteomes" id="UP000070449">
    <property type="component" value="Unassembled WGS sequence"/>
</dbReference>
<feature type="transmembrane region" description="Helical" evidence="2">
    <location>
        <begin position="58"/>
        <end position="81"/>
    </location>
</feature>
<keyword evidence="2" id="KW-0472">Membrane</keyword>
<evidence type="ECO:0000313" key="4">
    <source>
        <dbReference type="Proteomes" id="UP000070449"/>
    </source>
</evidence>
<reference evidence="3 4" key="1">
    <citation type="submission" date="2015-02" db="EMBL/GenBank/DDBJ databases">
        <title>Improved understanding of the partial-nitritation anammox process through 23 genomes representing the majority of the microbial community.</title>
        <authorList>
            <person name="Speth D.R."/>
            <person name="In T Zandt M."/>
            <person name="Guerrero Cruz S."/>
            <person name="Jetten M.S."/>
            <person name="Dutilh B.E."/>
        </authorList>
    </citation>
    <scope>NUCLEOTIDE SEQUENCE [LARGE SCALE GENOMIC DNA]</scope>
    <source>
        <strain evidence="3">OLB21</strain>
    </source>
</reference>
<evidence type="ECO:0000256" key="1">
    <source>
        <dbReference type="SAM" id="MobiDB-lite"/>
    </source>
</evidence>
<dbReference type="STRING" id="1617427.UZ20_WS6002000684"/>